<keyword evidence="3" id="KW-0460">Magnesium</keyword>
<dbReference type="Proteomes" id="UP000546162">
    <property type="component" value="Unassembled WGS sequence"/>
</dbReference>
<comment type="similarity">
    <text evidence="6">Belongs to the terpene synthase family. 2-methylisoborneol synthase subfamily.</text>
</comment>
<proteinExistence type="inferred from homology"/>
<dbReference type="Pfam" id="PF19086">
    <property type="entry name" value="Terpene_syn_C_2"/>
    <property type="match status" value="1"/>
</dbReference>
<keyword evidence="4 9" id="KW-0456">Lyase</keyword>
<evidence type="ECO:0000256" key="5">
    <source>
        <dbReference type="ARBA" id="ARBA00035573"/>
    </source>
</evidence>
<gene>
    <name evidence="9" type="ORF">BJY16_003553</name>
</gene>
<dbReference type="EC" id="4.2.3.118" evidence="7"/>
<organism evidence="9 10">
    <name type="scientific">Actinoplanes octamycinicus</name>
    <dbReference type="NCBI Taxonomy" id="135948"/>
    <lineage>
        <taxon>Bacteria</taxon>
        <taxon>Bacillati</taxon>
        <taxon>Actinomycetota</taxon>
        <taxon>Actinomycetes</taxon>
        <taxon>Micromonosporales</taxon>
        <taxon>Micromonosporaceae</taxon>
        <taxon>Actinoplanes</taxon>
    </lineage>
</organism>
<dbReference type="InterPro" id="IPR034686">
    <property type="entry name" value="Terpene_cyclase-like_2"/>
</dbReference>
<evidence type="ECO:0000256" key="3">
    <source>
        <dbReference type="ARBA" id="ARBA00022842"/>
    </source>
</evidence>
<protein>
    <recommendedName>
        <fullName evidence="8">2-methylisoborneol synthase</fullName>
        <ecNumber evidence="7">4.2.3.118</ecNumber>
    </recommendedName>
</protein>
<accession>A0A7W7GXG0</accession>
<dbReference type="EMBL" id="JACHNB010000001">
    <property type="protein sequence ID" value="MBB4740094.1"/>
    <property type="molecule type" value="Genomic_DNA"/>
</dbReference>
<evidence type="ECO:0000256" key="4">
    <source>
        <dbReference type="ARBA" id="ARBA00023239"/>
    </source>
</evidence>
<evidence type="ECO:0000256" key="1">
    <source>
        <dbReference type="ARBA" id="ARBA00001946"/>
    </source>
</evidence>
<dbReference type="InterPro" id="IPR008949">
    <property type="entry name" value="Isoprenoid_synthase_dom_sf"/>
</dbReference>
<comment type="caution">
    <text evidence="9">The sequence shown here is derived from an EMBL/GenBank/DDBJ whole genome shotgun (WGS) entry which is preliminary data.</text>
</comment>
<evidence type="ECO:0000256" key="2">
    <source>
        <dbReference type="ARBA" id="ARBA00022723"/>
    </source>
</evidence>
<dbReference type="NCBIfam" id="NF041167">
    <property type="entry name" value="f2_encap_cargo2"/>
    <property type="match status" value="1"/>
</dbReference>
<dbReference type="Gene3D" id="1.10.600.10">
    <property type="entry name" value="Farnesyl Diphosphate Synthase"/>
    <property type="match status" value="1"/>
</dbReference>
<dbReference type="GO" id="GO:0010333">
    <property type="term" value="F:terpene synthase activity"/>
    <property type="evidence" value="ECO:0007669"/>
    <property type="project" value="InterPro"/>
</dbReference>
<dbReference type="SFLD" id="SFLDS00005">
    <property type="entry name" value="Isoprenoid_Synthase_Type_I"/>
    <property type="match status" value="1"/>
</dbReference>
<keyword evidence="2" id="KW-0479">Metal-binding</keyword>
<sequence length="377" mass="40889">MLLADLGREILRDLSGAPPADLAAVLTAVPKTVGLKPSGLGTSAARAFLPPPQPTAEPRLFCPGPVRDDPALGEQVNEAVVRWAAEAGIYPGRLEKLRAANFGRLVMLTHPATDDPDRLLAATKCLVAEWAADDYYVDEVALGADPAVVGSRLANLYAVVDPPGLPRAYAGDLTRHHRARPISVAFRGALDHLSRYTTAAQFGRFQHQLAIQSLGWGQEADWHANRRTPRVWEYLVQRHLNSFLPPMLLIDVLAGYVVPPDEFHDPRTRRAFTTAGTAAVLVNDLYSASNESDNDHNLPSVLVATEGLSHRDAVLRTVEIHNELMTDFVTAAAALGATGSPQLRRFLADTWAWLGGSREWHATSGRYHSSDSGGILC</sequence>
<reference evidence="9 10" key="1">
    <citation type="submission" date="2020-08" db="EMBL/GenBank/DDBJ databases">
        <title>Sequencing the genomes of 1000 actinobacteria strains.</title>
        <authorList>
            <person name="Klenk H.-P."/>
        </authorList>
    </citation>
    <scope>NUCLEOTIDE SEQUENCE [LARGE SCALE GENOMIC DNA]</scope>
    <source>
        <strain evidence="9 10">DSM 45809</strain>
    </source>
</reference>
<dbReference type="AlphaFoldDB" id="A0A7W7GXG0"/>
<dbReference type="GO" id="GO:0042214">
    <property type="term" value="P:terpene metabolic process"/>
    <property type="evidence" value="ECO:0007669"/>
    <property type="project" value="InterPro"/>
</dbReference>
<dbReference type="InterPro" id="IPR047945">
    <property type="entry name" value="MIB_synthase"/>
</dbReference>
<comment type="catalytic activity">
    <reaction evidence="5">
        <text>(E)-2-methylgeranyl diphosphate + H2O = 2-methylisoborneol + diphosphate</text>
        <dbReference type="Rhea" id="RHEA:32571"/>
        <dbReference type="ChEBI" id="CHEBI:15377"/>
        <dbReference type="ChEBI" id="CHEBI:33019"/>
        <dbReference type="ChEBI" id="CHEBI:61984"/>
        <dbReference type="ChEBI" id="CHEBI:61987"/>
        <dbReference type="EC" id="4.2.3.118"/>
    </reaction>
</comment>
<dbReference type="SUPFAM" id="SSF48576">
    <property type="entry name" value="Terpenoid synthases"/>
    <property type="match status" value="1"/>
</dbReference>
<dbReference type="GO" id="GO:0046872">
    <property type="term" value="F:metal ion binding"/>
    <property type="evidence" value="ECO:0007669"/>
    <property type="project" value="UniProtKB-KW"/>
</dbReference>
<evidence type="ECO:0000313" key="9">
    <source>
        <dbReference type="EMBL" id="MBB4740094.1"/>
    </source>
</evidence>
<evidence type="ECO:0000313" key="10">
    <source>
        <dbReference type="Proteomes" id="UP000546162"/>
    </source>
</evidence>
<dbReference type="SFLD" id="SFLDG01020">
    <property type="entry name" value="Terpene_Cyclase_Like_2"/>
    <property type="match status" value="1"/>
</dbReference>
<evidence type="ECO:0000256" key="8">
    <source>
        <dbReference type="ARBA" id="ARBA00035696"/>
    </source>
</evidence>
<evidence type="ECO:0000256" key="7">
    <source>
        <dbReference type="ARBA" id="ARBA00035680"/>
    </source>
</evidence>
<dbReference type="RefSeq" id="WP_221501992.1">
    <property type="nucleotide sequence ID" value="NZ_BAABFG010000005.1"/>
</dbReference>
<comment type="cofactor">
    <cofactor evidence="1">
        <name>Mg(2+)</name>
        <dbReference type="ChEBI" id="CHEBI:18420"/>
    </cofactor>
</comment>
<evidence type="ECO:0000256" key="6">
    <source>
        <dbReference type="ARBA" id="ARBA00035653"/>
    </source>
</evidence>
<keyword evidence="10" id="KW-1185">Reference proteome</keyword>
<name>A0A7W7GXG0_9ACTN</name>